<proteinExistence type="predicted"/>
<dbReference type="Proteomes" id="UP000199382">
    <property type="component" value="Unassembled WGS sequence"/>
</dbReference>
<dbReference type="AlphaFoldDB" id="A0A1G9IM37"/>
<name>A0A1G9IM37_9RHOB</name>
<accession>A0A1G9IM37</accession>
<dbReference type="EMBL" id="FNEK01000075">
    <property type="protein sequence ID" value="SDL26197.1"/>
    <property type="molecule type" value="Genomic_DNA"/>
</dbReference>
<evidence type="ECO:0000313" key="2">
    <source>
        <dbReference type="Proteomes" id="UP000199382"/>
    </source>
</evidence>
<dbReference type="STRING" id="571298.SAMN04488026_107510"/>
<gene>
    <name evidence="1" type="ORF">SAMN04488026_107510</name>
</gene>
<protein>
    <submittedName>
        <fullName evidence="1">Uncharacterized protein</fullName>
    </submittedName>
</protein>
<dbReference type="OrthoDB" id="7854436at2"/>
<organism evidence="1 2">
    <name type="scientific">Aliiruegeria lutimaris</name>
    <dbReference type="NCBI Taxonomy" id="571298"/>
    <lineage>
        <taxon>Bacteria</taxon>
        <taxon>Pseudomonadati</taxon>
        <taxon>Pseudomonadota</taxon>
        <taxon>Alphaproteobacteria</taxon>
        <taxon>Rhodobacterales</taxon>
        <taxon>Roseobacteraceae</taxon>
        <taxon>Aliiruegeria</taxon>
    </lineage>
</organism>
<evidence type="ECO:0000313" key="1">
    <source>
        <dbReference type="EMBL" id="SDL26197.1"/>
    </source>
</evidence>
<sequence length="119" mass="13934">MRVSIDHQTTRKGFVLKTTYHEVSLQVAFTHEEKQIIRQRKLESAKLLDRRPADAKVDARDEKFELRIEDLMDGKIDRFLCATPSQSKIYEENLLDVLARLKLWLDDNAETGTRTVVEF</sequence>
<reference evidence="1 2" key="1">
    <citation type="submission" date="2016-10" db="EMBL/GenBank/DDBJ databases">
        <authorList>
            <person name="de Groot N.N."/>
        </authorList>
    </citation>
    <scope>NUCLEOTIDE SEQUENCE [LARGE SCALE GENOMIC DNA]</scope>
    <source>
        <strain evidence="1 2">DSM 25294</strain>
    </source>
</reference>
<dbReference type="RefSeq" id="WP_093163067.1">
    <property type="nucleotide sequence ID" value="NZ_FNEK01000075.1"/>
</dbReference>
<keyword evidence="2" id="KW-1185">Reference proteome</keyword>